<sequence length="117" mass="12927">MMRRARSWMLSADDSTAHPKTECIWVYAYWEYHVAFAVSGKINGDIRVTDADSKRGALCSVLQAGLRQTLLAQYSLCVCLCLVMCVCARCMAESKRDREGEREEGGACISLTAASAH</sequence>
<proteinExistence type="predicted"/>
<name>A0A974C3M8_XENLA</name>
<organism evidence="1 2">
    <name type="scientific">Xenopus laevis</name>
    <name type="common">African clawed frog</name>
    <dbReference type="NCBI Taxonomy" id="8355"/>
    <lineage>
        <taxon>Eukaryota</taxon>
        <taxon>Metazoa</taxon>
        <taxon>Chordata</taxon>
        <taxon>Craniata</taxon>
        <taxon>Vertebrata</taxon>
        <taxon>Euteleostomi</taxon>
        <taxon>Amphibia</taxon>
        <taxon>Batrachia</taxon>
        <taxon>Anura</taxon>
        <taxon>Pipoidea</taxon>
        <taxon>Pipidae</taxon>
        <taxon>Xenopodinae</taxon>
        <taxon>Xenopus</taxon>
        <taxon>Xenopus</taxon>
    </lineage>
</organism>
<accession>A0A974C3M8</accession>
<gene>
    <name evidence="1" type="ORF">XELAEV_18042141mg</name>
</gene>
<dbReference type="AlphaFoldDB" id="A0A974C3M8"/>
<protein>
    <submittedName>
        <fullName evidence="1">Uncharacterized protein</fullName>
    </submittedName>
</protein>
<dbReference type="EMBL" id="CM004481">
    <property type="protein sequence ID" value="OCT65891.1"/>
    <property type="molecule type" value="Genomic_DNA"/>
</dbReference>
<dbReference type="Proteomes" id="UP000694892">
    <property type="component" value="Chromosome 8S"/>
</dbReference>
<evidence type="ECO:0000313" key="2">
    <source>
        <dbReference type="Proteomes" id="UP000694892"/>
    </source>
</evidence>
<reference evidence="2" key="1">
    <citation type="journal article" date="2016" name="Nature">
        <title>Genome evolution in the allotetraploid frog Xenopus laevis.</title>
        <authorList>
            <person name="Session A.M."/>
            <person name="Uno Y."/>
            <person name="Kwon T."/>
            <person name="Chapman J.A."/>
            <person name="Toyoda A."/>
            <person name="Takahashi S."/>
            <person name="Fukui A."/>
            <person name="Hikosaka A."/>
            <person name="Suzuki A."/>
            <person name="Kondo M."/>
            <person name="van Heeringen S.J."/>
            <person name="Quigley I."/>
            <person name="Heinz S."/>
            <person name="Ogino H."/>
            <person name="Ochi H."/>
            <person name="Hellsten U."/>
            <person name="Lyons J.B."/>
            <person name="Simakov O."/>
            <person name="Putnam N."/>
            <person name="Stites J."/>
            <person name="Kuroki Y."/>
            <person name="Tanaka T."/>
            <person name="Michiue T."/>
            <person name="Watanabe M."/>
            <person name="Bogdanovic O."/>
            <person name="Lister R."/>
            <person name="Georgiou G."/>
            <person name="Paranjpe S.S."/>
            <person name="van Kruijsbergen I."/>
            <person name="Shu S."/>
            <person name="Carlson J."/>
            <person name="Kinoshita T."/>
            <person name="Ohta Y."/>
            <person name="Mawaribuchi S."/>
            <person name="Jenkins J."/>
            <person name="Grimwood J."/>
            <person name="Schmutz J."/>
            <person name="Mitros T."/>
            <person name="Mozaffari S.V."/>
            <person name="Suzuki Y."/>
            <person name="Haramoto Y."/>
            <person name="Yamamoto T.S."/>
            <person name="Takagi C."/>
            <person name="Heald R."/>
            <person name="Miller K."/>
            <person name="Haudenschild C."/>
            <person name="Kitzman J."/>
            <person name="Nakayama T."/>
            <person name="Izutsu Y."/>
            <person name="Robert J."/>
            <person name="Fortriede J."/>
            <person name="Burns K."/>
            <person name="Lotay V."/>
            <person name="Karimi K."/>
            <person name="Yasuoka Y."/>
            <person name="Dichmann D.S."/>
            <person name="Flajnik M.F."/>
            <person name="Houston D.W."/>
            <person name="Shendure J."/>
            <person name="DuPasquier L."/>
            <person name="Vize P.D."/>
            <person name="Zorn A.M."/>
            <person name="Ito M."/>
            <person name="Marcotte E.M."/>
            <person name="Wallingford J.B."/>
            <person name="Ito Y."/>
            <person name="Asashima M."/>
            <person name="Ueno N."/>
            <person name="Matsuda Y."/>
            <person name="Veenstra G.J."/>
            <person name="Fujiyama A."/>
            <person name="Harland R.M."/>
            <person name="Taira M."/>
            <person name="Rokhsar D.S."/>
        </authorList>
    </citation>
    <scope>NUCLEOTIDE SEQUENCE [LARGE SCALE GENOMIC DNA]</scope>
    <source>
        <strain evidence="2">J</strain>
    </source>
</reference>
<evidence type="ECO:0000313" key="1">
    <source>
        <dbReference type="EMBL" id="OCT65891.1"/>
    </source>
</evidence>